<dbReference type="PROSITE" id="PS50041">
    <property type="entry name" value="C_TYPE_LECTIN_2"/>
    <property type="match status" value="1"/>
</dbReference>
<dbReference type="PANTHER" id="PTHR22803">
    <property type="entry name" value="MANNOSE, PHOSPHOLIPASE, LECTIN RECEPTOR RELATED"/>
    <property type="match status" value="1"/>
</dbReference>
<evidence type="ECO:0000313" key="4">
    <source>
        <dbReference type="Proteomes" id="UP000085678"/>
    </source>
</evidence>
<dbReference type="OrthoDB" id="6142571at2759"/>
<keyword evidence="4" id="KW-1185">Reference proteome</keyword>
<dbReference type="SUPFAM" id="SSF56436">
    <property type="entry name" value="C-type lectin-like"/>
    <property type="match status" value="1"/>
</dbReference>
<feature type="domain" description="C-type lectin" evidence="3">
    <location>
        <begin position="218"/>
        <end position="310"/>
    </location>
</feature>
<dbReference type="Pfam" id="PF00059">
    <property type="entry name" value="Lectin_C"/>
    <property type="match status" value="1"/>
</dbReference>
<dbReference type="InterPro" id="IPR050111">
    <property type="entry name" value="C-type_lectin/snaclec_domain"/>
</dbReference>
<feature type="chain" id="PRO_5010186263" evidence="2">
    <location>
        <begin position="25"/>
        <end position="310"/>
    </location>
</feature>
<feature type="signal peptide" evidence="2">
    <location>
        <begin position="1"/>
        <end position="24"/>
    </location>
</feature>
<dbReference type="InterPro" id="IPR016187">
    <property type="entry name" value="CTDL_fold"/>
</dbReference>
<gene>
    <name evidence="5" type="primary">LOC106182116</name>
</gene>
<dbReference type="InterPro" id="IPR001304">
    <property type="entry name" value="C-type_lectin-like"/>
</dbReference>
<feature type="region of interest" description="Disordered" evidence="1">
    <location>
        <begin position="167"/>
        <end position="205"/>
    </location>
</feature>
<reference evidence="5" key="1">
    <citation type="submission" date="2025-08" db="UniProtKB">
        <authorList>
            <consortium name="RefSeq"/>
        </authorList>
    </citation>
    <scope>IDENTIFICATION</scope>
    <source>
        <tissue evidence="5">Gonads</tissue>
    </source>
</reference>
<dbReference type="GeneID" id="106182116"/>
<dbReference type="KEGG" id="lak:106182116"/>
<dbReference type="Gene3D" id="3.10.100.10">
    <property type="entry name" value="Mannose-Binding Protein A, subunit A"/>
    <property type="match status" value="1"/>
</dbReference>
<name>A0A1S3KHW4_LINAN</name>
<evidence type="ECO:0000256" key="1">
    <source>
        <dbReference type="SAM" id="MobiDB-lite"/>
    </source>
</evidence>
<dbReference type="InParanoid" id="A0A1S3KHW4"/>
<dbReference type="RefSeq" id="XP_013422220.1">
    <property type="nucleotide sequence ID" value="XM_013566766.1"/>
</dbReference>
<dbReference type="AlphaFoldDB" id="A0A1S3KHW4"/>
<evidence type="ECO:0000259" key="3">
    <source>
        <dbReference type="PROSITE" id="PS50041"/>
    </source>
</evidence>
<dbReference type="InterPro" id="IPR016186">
    <property type="entry name" value="C-type_lectin-like/link_sf"/>
</dbReference>
<evidence type="ECO:0000256" key="2">
    <source>
        <dbReference type="SAM" id="SignalP"/>
    </source>
</evidence>
<protein>
    <submittedName>
        <fullName evidence="5">Mucin-5AC</fullName>
    </submittedName>
</protein>
<dbReference type="CDD" id="cd00037">
    <property type="entry name" value="CLECT"/>
    <property type="match status" value="1"/>
</dbReference>
<dbReference type="SMART" id="SM00034">
    <property type="entry name" value="CLECT"/>
    <property type="match status" value="1"/>
</dbReference>
<evidence type="ECO:0000313" key="5">
    <source>
        <dbReference type="RefSeq" id="XP_013422220.1"/>
    </source>
</evidence>
<keyword evidence="2" id="KW-0732">Signal</keyword>
<dbReference type="Proteomes" id="UP000085678">
    <property type="component" value="Unplaced"/>
</dbReference>
<sequence length="310" mass="33310">MGLGAASRFVLVCVSISIAAVVAASSASTGCSFDSGECRYNVLLSHEQGKCSNSSDSVVQETRDLISSLTAHLQNIYTSIGNKDASSAGSGCCSDVLGTLSVLQLKVDELDKQQREVFRNKLDAQELMITELRNQQANTDKLVKTLSSQLAILQAQWQLAKATTVTPTTTTSTPSTTTTITPSTTTTTTPSTTTTMSTTTTSTAPPTTAGCPGGFVRKGASCYYFTQADKAKSSLSWQDSRATCQRMGADLVSIDSSDEYQFLKSQCMRVSRVAGWWTGGNDLDTEGRWEWIANKKQLGYTMWYPVVPVS</sequence>
<proteinExistence type="predicted"/>
<accession>A0A1S3KHW4</accession>
<organism evidence="4 5">
    <name type="scientific">Lingula anatina</name>
    <name type="common">Brachiopod</name>
    <name type="synonym">Lingula unguis</name>
    <dbReference type="NCBI Taxonomy" id="7574"/>
    <lineage>
        <taxon>Eukaryota</taxon>
        <taxon>Metazoa</taxon>
        <taxon>Spiralia</taxon>
        <taxon>Lophotrochozoa</taxon>
        <taxon>Brachiopoda</taxon>
        <taxon>Linguliformea</taxon>
        <taxon>Lingulata</taxon>
        <taxon>Lingulida</taxon>
        <taxon>Linguloidea</taxon>
        <taxon>Lingulidae</taxon>
        <taxon>Lingula</taxon>
    </lineage>
</organism>